<protein>
    <submittedName>
        <fullName evidence="10">Glycosyl transferase family 39</fullName>
    </submittedName>
</protein>
<keyword evidence="2" id="KW-1003">Cell membrane</keyword>
<evidence type="ECO:0000256" key="7">
    <source>
        <dbReference type="ARBA" id="ARBA00023136"/>
    </source>
</evidence>
<evidence type="ECO:0000256" key="3">
    <source>
        <dbReference type="ARBA" id="ARBA00022676"/>
    </source>
</evidence>
<feature type="transmembrane region" description="Helical" evidence="8">
    <location>
        <begin position="380"/>
        <end position="405"/>
    </location>
</feature>
<dbReference type="PANTHER" id="PTHR33908:SF11">
    <property type="entry name" value="MEMBRANE PROTEIN"/>
    <property type="match status" value="1"/>
</dbReference>
<name>A0A0G0PWN6_9BACT</name>
<evidence type="ECO:0000256" key="5">
    <source>
        <dbReference type="ARBA" id="ARBA00022692"/>
    </source>
</evidence>
<dbReference type="PANTHER" id="PTHR33908">
    <property type="entry name" value="MANNOSYLTRANSFERASE YKCB-RELATED"/>
    <property type="match status" value="1"/>
</dbReference>
<feature type="transmembrane region" description="Helical" evidence="8">
    <location>
        <begin position="305"/>
        <end position="322"/>
    </location>
</feature>
<dbReference type="InterPro" id="IPR038731">
    <property type="entry name" value="RgtA/B/C-like"/>
</dbReference>
<feature type="domain" description="Glycosyltransferase RgtA/B/C/D-like" evidence="9">
    <location>
        <begin position="301"/>
        <end position="436"/>
    </location>
</feature>
<feature type="transmembrane region" description="Helical" evidence="8">
    <location>
        <begin position="556"/>
        <end position="575"/>
    </location>
</feature>
<keyword evidence="7 8" id="KW-0472">Membrane</keyword>
<feature type="transmembrane region" description="Helical" evidence="8">
    <location>
        <begin position="526"/>
        <end position="544"/>
    </location>
</feature>
<sequence>MATRPSDVESDIPLTTTTIVNGKKITVTKKRTYSETAFTYDLSTAIRFDALWPRAIQGFLRSPLLGSGYSTLTKERVEEFTDAESTDNDYLRALGETGLLGTMAFFGIIGVTLMIIWKSLAGITDSYFYAFLIGVSGAIFGLLINASYIDVFEASKVAFPFWSLIGITLGAINVTKAEIDKHRKPMFLEFHFRDNLRKFFGFFRTDVFIILVICSLAFILRTYKLDNPIADWHSWRQADTSAVTRNFERYGINFLYPIYDDLSSIASGKPNPNGYRMVEFPIYNAISVTVRKIIPEGPLERTERLVSILFSLGTIVFLFLLTRKYIGRGVGILTAFIYAVLPYNLFYNRVILPDPFMVFTSLGFIYFFDKWLDHGKFRNYLISLIFSMISLLAKPYAVFFYLPLLYLLWKKWGIKSLFNPFVIIYFILSVIPFFWWRGWISHFPEGIPASEWLLNGNGIRFKGAFFNWIFADRISREILGFWGVVFLVFGILGKLKEKEGLLFHFLGLSSLLYLFTFATGNVQHDYYQILIIPAICVFVAKGIASVYEYTKNSNRYLGLALILVVFAFMESFGWYQIRDQSSSKKSTGYRAIRR</sequence>
<evidence type="ECO:0000256" key="1">
    <source>
        <dbReference type="ARBA" id="ARBA00004651"/>
    </source>
</evidence>
<keyword evidence="5 8" id="KW-0812">Transmembrane</keyword>
<reference evidence="10 11" key="1">
    <citation type="journal article" date="2015" name="Nature">
        <title>rRNA introns, odd ribosomes, and small enigmatic genomes across a large radiation of phyla.</title>
        <authorList>
            <person name="Brown C.T."/>
            <person name="Hug L.A."/>
            <person name="Thomas B.C."/>
            <person name="Sharon I."/>
            <person name="Castelle C.J."/>
            <person name="Singh A."/>
            <person name="Wilkins M.J."/>
            <person name="Williams K.H."/>
            <person name="Banfield J.F."/>
        </authorList>
    </citation>
    <scope>NUCLEOTIDE SEQUENCE [LARGE SCALE GENOMIC DNA]</scope>
</reference>
<organism evidence="10 11">
    <name type="scientific">Candidatus Gottesmanbacteria bacterium GW2011_GWC2_39_8</name>
    <dbReference type="NCBI Taxonomy" id="1618450"/>
    <lineage>
        <taxon>Bacteria</taxon>
        <taxon>Candidatus Gottesmaniibacteriota</taxon>
    </lineage>
</organism>
<feature type="transmembrane region" description="Helical" evidence="8">
    <location>
        <begin position="351"/>
        <end position="368"/>
    </location>
</feature>
<evidence type="ECO:0000256" key="4">
    <source>
        <dbReference type="ARBA" id="ARBA00022679"/>
    </source>
</evidence>
<dbReference type="Proteomes" id="UP000034539">
    <property type="component" value="Unassembled WGS sequence"/>
</dbReference>
<dbReference type="GO" id="GO:0009103">
    <property type="term" value="P:lipopolysaccharide biosynthetic process"/>
    <property type="evidence" value="ECO:0007669"/>
    <property type="project" value="UniProtKB-ARBA"/>
</dbReference>
<proteinExistence type="predicted"/>
<evidence type="ECO:0000256" key="8">
    <source>
        <dbReference type="SAM" id="Phobius"/>
    </source>
</evidence>
<dbReference type="GO" id="GO:0005886">
    <property type="term" value="C:plasma membrane"/>
    <property type="evidence" value="ECO:0007669"/>
    <property type="project" value="UniProtKB-SubCell"/>
</dbReference>
<feature type="transmembrane region" description="Helical" evidence="8">
    <location>
        <begin position="478"/>
        <end position="495"/>
    </location>
</feature>
<accession>A0A0G0PWN6</accession>
<feature type="transmembrane region" description="Helical" evidence="8">
    <location>
        <begin position="199"/>
        <end position="220"/>
    </location>
</feature>
<feature type="transmembrane region" description="Helical" evidence="8">
    <location>
        <begin position="329"/>
        <end position="345"/>
    </location>
</feature>
<feature type="transmembrane region" description="Helical" evidence="8">
    <location>
        <begin position="417"/>
        <end position="436"/>
    </location>
</feature>
<evidence type="ECO:0000313" key="11">
    <source>
        <dbReference type="Proteomes" id="UP000034539"/>
    </source>
</evidence>
<keyword evidence="4 10" id="KW-0808">Transferase</keyword>
<dbReference type="AlphaFoldDB" id="A0A0G0PWN6"/>
<evidence type="ECO:0000313" key="10">
    <source>
        <dbReference type="EMBL" id="KKR32298.1"/>
    </source>
</evidence>
<evidence type="ECO:0000259" key="9">
    <source>
        <dbReference type="Pfam" id="PF13231"/>
    </source>
</evidence>
<comment type="subcellular location">
    <subcellularLocation>
        <location evidence="1">Cell membrane</location>
        <topology evidence="1">Multi-pass membrane protein</topology>
    </subcellularLocation>
</comment>
<feature type="transmembrane region" description="Helical" evidence="8">
    <location>
        <begin position="501"/>
        <end position="519"/>
    </location>
</feature>
<keyword evidence="3" id="KW-0328">Glycosyltransferase</keyword>
<dbReference type="Pfam" id="PF13231">
    <property type="entry name" value="PMT_2"/>
    <property type="match status" value="1"/>
</dbReference>
<keyword evidence="6 8" id="KW-1133">Transmembrane helix</keyword>
<gene>
    <name evidence="10" type="ORF">UT63_C0047G0009</name>
</gene>
<feature type="transmembrane region" description="Helical" evidence="8">
    <location>
        <begin position="129"/>
        <end position="149"/>
    </location>
</feature>
<comment type="caution">
    <text evidence="10">The sequence shown here is derived from an EMBL/GenBank/DDBJ whole genome shotgun (WGS) entry which is preliminary data.</text>
</comment>
<feature type="transmembrane region" description="Helical" evidence="8">
    <location>
        <begin position="98"/>
        <end position="117"/>
    </location>
</feature>
<dbReference type="GO" id="GO:0016763">
    <property type="term" value="F:pentosyltransferase activity"/>
    <property type="evidence" value="ECO:0007669"/>
    <property type="project" value="TreeGrafter"/>
</dbReference>
<evidence type="ECO:0000256" key="6">
    <source>
        <dbReference type="ARBA" id="ARBA00022989"/>
    </source>
</evidence>
<evidence type="ECO:0000256" key="2">
    <source>
        <dbReference type="ARBA" id="ARBA00022475"/>
    </source>
</evidence>
<dbReference type="InterPro" id="IPR050297">
    <property type="entry name" value="LipidA_mod_glycosyltrf_83"/>
</dbReference>
<dbReference type="EMBL" id="LBXN01000047">
    <property type="protein sequence ID" value="KKR32298.1"/>
    <property type="molecule type" value="Genomic_DNA"/>
</dbReference>